<dbReference type="EMBL" id="FOOX01000023">
    <property type="protein sequence ID" value="SFH29875.1"/>
    <property type="molecule type" value="Genomic_DNA"/>
</dbReference>
<accession>A0A1I2YWR9</accession>
<feature type="transmembrane region" description="Helical" evidence="6">
    <location>
        <begin position="95"/>
        <end position="116"/>
    </location>
</feature>
<reference evidence="8" key="1">
    <citation type="submission" date="2016-10" db="EMBL/GenBank/DDBJ databases">
        <authorList>
            <person name="Varghese N."/>
            <person name="Submissions S."/>
        </authorList>
    </citation>
    <scope>NUCLEOTIDE SEQUENCE [LARGE SCALE GENOMIC DNA]</scope>
    <source>
        <strain evidence="8">DSM 17038</strain>
    </source>
</reference>
<dbReference type="Proteomes" id="UP000199337">
    <property type="component" value="Unassembled WGS sequence"/>
</dbReference>
<dbReference type="InterPro" id="IPR050833">
    <property type="entry name" value="Poly_Biosynth_Transport"/>
</dbReference>
<feature type="transmembrane region" description="Helical" evidence="6">
    <location>
        <begin position="488"/>
        <end position="508"/>
    </location>
</feature>
<organism evidence="7 8">
    <name type="scientific">Desulfotruncus arcticus DSM 17038</name>
    <dbReference type="NCBI Taxonomy" id="1121424"/>
    <lineage>
        <taxon>Bacteria</taxon>
        <taxon>Bacillati</taxon>
        <taxon>Bacillota</taxon>
        <taxon>Clostridia</taxon>
        <taxon>Eubacteriales</taxon>
        <taxon>Desulfallaceae</taxon>
        <taxon>Desulfotruncus</taxon>
    </lineage>
</organism>
<evidence type="ECO:0000256" key="4">
    <source>
        <dbReference type="ARBA" id="ARBA00022989"/>
    </source>
</evidence>
<feature type="transmembrane region" description="Helical" evidence="6">
    <location>
        <begin position="294"/>
        <end position="314"/>
    </location>
</feature>
<dbReference type="OrthoDB" id="9775950at2"/>
<dbReference type="InterPro" id="IPR002797">
    <property type="entry name" value="Polysacc_synth"/>
</dbReference>
<keyword evidence="8" id="KW-1185">Reference proteome</keyword>
<feature type="transmembrane region" description="Helical" evidence="6">
    <location>
        <begin position="335"/>
        <end position="360"/>
    </location>
</feature>
<evidence type="ECO:0000256" key="3">
    <source>
        <dbReference type="ARBA" id="ARBA00022692"/>
    </source>
</evidence>
<feature type="transmembrane region" description="Helical" evidence="6">
    <location>
        <begin position="128"/>
        <end position="146"/>
    </location>
</feature>
<keyword evidence="4 6" id="KW-1133">Transmembrane helix</keyword>
<feature type="transmembrane region" description="Helical" evidence="6">
    <location>
        <begin position="12"/>
        <end position="34"/>
    </location>
</feature>
<sequence length="536" mass="57080">MSKNPLNKQTVLQGTLILTVSWIIIRILGAIYRVPLTRMIGDVGMGIYAVPNQFYLLFFTISSAGIPVAVATIVSEKMAMGHYRDALRAFRMARTAMLIMGLFFSILLFTGAGWLIRSGLVPNPDAFLGMRAIAPVIFFAAVTAAYRGLFQGLQNMRAVAYSQLVDQTMLVAATLLFSYLLLPKGLAIAAAGANLGAVPGAIAATLMLVILYRSQRRELLELVKKDFSGARESTLSLLKRVFSTALPISFASVAMSITAIIDHKLIVDRLQLVGYTHEQAIAQYGQFNQMAMSFINISIALALSMGASIVPAIAENFAVKNLERIKNQVSQAVRIAVVFALPAAAGLYLLAGQLTLLVFAEKSAGVPLAALAGVVVFWSVHLVTAGALQGMGKAIIPVQNLIIGIIIKLAITYYFTPTPLGIRAAAFGTVVIFIVSSILNVVAIARLVGFSFNFSRTVFLPGLATIAMSAAVLAVYQSALIHVGGNTWPTLFAVITGAVVYPVALIALGGVMADDVRRLPVIGSKVASLLEKMGKS</sequence>
<comment type="subcellular location">
    <subcellularLocation>
        <location evidence="1">Cell membrane</location>
        <topology evidence="1">Multi-pass membrane protein</topology>
    </subcellularLocation>
</comment>
<dbReference type="GO" id="GO:0005886">
    <property type="term" value="C:plasma membrane"/>
    <property type="evidence" value="ECO:0007669"/>
    <property type="project" value="UniProtKB-SubCell"/>
</dbReference>
<evidence type="ECO:0000256" key="2">
    <source>
        <dbReference type="ARBA" id="ARBA00022475"/>
    </source>
</evidence>
<evidence type="ECO:0000313" key="8">
    <source>
        <dbReference type="Proteomes" id="UP000199337"/>
    </source>
</evidence>
<evidence type="ECO:0000256" key="5">
    <source>
        <dbReference type="ARBA" id="ARBA00023136"/>
    </source>
</evidence>
<feature type="transmembrane region" description="Helical" evidence="6">
    <location>
        <begin position="54"/>
        <end position="74"/>
    </location>
</feature>
<feature type="transmembrane region" description="Helical" evidence="6">
    <location>
        <begin position="457"/>
        <end position="476"/>
    </location>
</feature>
<gene>
    <name evidence="7" type="ORF">SAMN05660649_04648</name>
</gene>
<keyword evidence="2" id="KW-1003">Cell membrane</keyword>
<dbReference type="STRING" id="341036.SAMN05660649_04648"/>
<evidence type="ECO:0000256" key="1">
    <source>
        <dbReference type="ARBA" id="ARBA00004651"/>
    </source>
</evidence>
<evidence type="ECO:0000256" key="6">
    <source>
        <dbReference type="SAM" id="Phobius"/>
    </source>
</evidence>
<dbReference type="AlphaFoldDB" id="A0A1I2YWR9"/>
<dbReference type="PANTHER" id="PTHR30250:SF21">
    <property type="entry name" value="LIPID II FLIPPASE MURJ"/>
    <property type="match status" value="1"/>
</dbReference>
<name>A0A1I2YWR9_9FIRM</name>
<keyword evidence="5 6" id="KW-0472">Membrane</keyword>
<feature type="transmembrane region" description="Helical" evidence="6">
    <location>
        <begin position="395"/>
        <end position="416"/>
    </location>
</feature>
<feature type="transmembrane region" description="Helical" evidence="6">
    <location>
        <begin position="366"/>
        <end position="388"/>
    </location>
</feature>
<dbReference type="RefSeq" id="WP_092475007.1">
    <property type="nucleotide sequence ID" value="NZ_FOOX01000023.1"/>
</dbReference>
<keyword evidence="3 6" id="KW-0812">Transmembrane</keyword>
<dbReference type="CDD" id="cd13124">
    <property type="entry name" value="MATE_SpoVB_like"/>
    <property type="match status" value="1"/>
</dbReference>
<protein>
    <submittedName>
        <fullName evidence="7">Stage V sporulation protein B</fullName>
    </submittedName>
</protein>
<feature type="transmembrane region" description="Helical" evidence="6">
    <location>
        <begin position="188"/>
        <end position="212"/>
    </location>
</feature>
<dbReference type="PIRSF" id="PIRSF038958">
    <property type="entry name" value="PG_synth_SpoVB"/>
    <property type="match status" value="1"/>
</dbReference>
<proteinExistence type="predicted"/>
<dbReference type="Pfam" id="PF01943">
    <property type="entry name" value="Polysacc_synt"/>
    <property type="match status" value="1"/>
</dbReference>
<feature type="transmembrane region" description="Helical" evidence="6">
    <location>
        <begin position="422"/>
        <end position="445"/>
    </location>
</feature>
<feature type="transmembrane region" description="Helical" evidence="6">
    <location>
        <begin position="241"/>
        <end position="261"/>
    </location>
</feature>
<evidence type="ECO:0000313" key="7">
    <source>
        <dbReference type="EMBL" id="SFH29875.1"/>
    </source>
</evidence>
<dbReference type="InterPro" id="IPR024923">
    <property type="entry name" value="PG_synth_SpoVB"/>
</dbReference>
<dbReference type="PANTHER" id="PTHR30250">
    <property type="entry name" value="PST FAMILY PREDICTED COLANIC ACID TRANSPORTER"/>
    <property type="match status" value="1"/>
</dbReference>
<feature type="transmembrane region" description="Helical" evidence="6">
    <location>
        <begin position="158"/>
        <end position="182"/>
    </location>
</feature>